<comment type="caution">
    <text evidence="2">The sequence shown here is derived from an EMBL/GenBank/DDBJ whole genome shotgun (WGS) entry which is preliminary data.</text>
</comment>
<accession>A0ABV3ZVR8</accession>
<sequence>MVSTKTSKALCLAAVLAAAGFMSSAQAQNDTPADAAAPAAAAAQAAPAAPAAPNVDAAAADAALRKRLQAVISSLDGKNKLAASNFSEQFLKNSPIDVVQKALDSMRAGVGSCQPVGRMQSSSPIATSVLLGCTKGFVPLELAVEPQAPYRISGILLRPAFWK</sequence>
<evidence type="ECO:0000313" key="3">
    <source>
        <dbReference type="Proteomes" id="UP001561046"/>
    </source>
</evidence>
<evidence type="ECO:0000313" key="2">
    <source>
        <dbReference type="EMBL" id="MEX8193430.1"/>
    </source>
</evidence>
<gene>
    <name evidence="2" type="ORF">AB6724_11340</name>
</gene>
<feature type="chain" id="PRO_5047183559" evidence="1">
    <location>
        <begin position="28"/>
        <end position="163"/>
    </location>
</feature>
<proteinExistence type="predicted"/>
<reference evidence="2 3" key="1">
    <citation type="journal article" date="2013" name="Int. J. Syst. Evol. Microbiol.">
        <title>Comamonas guangdongensis sp. nov., isolated from subterranean forest sediment, and emended description of the genus Comamonas.</title>
        <authorList>
            <person name="Zhang J."/>
            <person name="Wang Y."/>
            <person name="Zhou S."/>
            <person name="Wu C."/>
            <person name="He J."/>
            <person name="Li F."/>
        </authorList>
    </citation>
    <scope>NUCLEOTIDE SEQUENCE [LARGE SCALE GENOMIC DNA]</scope>
    <source>
        <strain evidence="2 3">CCTCC AB2011133</strain>
    </source>
</reference>
<organism evidence="2 3">
    <name type="scientific">Comamonas guangdongensis</name>
    <dbReference type="NCBI Taxonomy" id="510515"/>
    <lineage>
        <taxon>Bacteria</taxon>
        <taxon>Pseudomonadati</taxon>
        <taxon>Pseudomonadota</taxon>
        <taxon>Betaproteobacteria</taxon>
        <taxon>Burkholderiales</taxon>
        <taxon>Comamonadaceae</taxon>
        <taxon>Comamonas</taxon>
    </lineage>
</organism>
<dbReference type="Proteomes" id="UP001561046">
    <property type="component" value="Unassembled WGS sequence"/>
</dbReference>
<dbReference type="RefSeq" id="WP_369338629.1">
    <property type="nucleotide sequence ID" value="NZ_JBFYGN010000011.1"/>
</dbReference>
<protein>
    <submittedName>
        <fullName evidence="2">Uncharacterized protein</fullName>
    </submittedName>
</protein>
<dbReference type="EMBL" id="JBFYGN010000011">
    <property type="protein sequence ID" value="MEX8193430.1"/>
    <property type="molecule type" value="Genomic_DNA"/>
</dbReference>
<feature type="signal peptide" evidence="1">
    <location>
        <begin position="1"/>
        <end position="27"/>
    </location>
</feature>
<name>A0ABV3ZVR8_9BURK</name>
<keyword evidence="1" id="KW-0732">Signal</keyword>
<evidence type="ECO:0000256" key="1">
    <source>
        <dbReference type="SAM" id="SignalP"/>
    </source>
</evidence>
<keyword evidence="3" id="KW-1185">Reference proteome</keyword>